<dbReference type="AlphaFoldDB" id="A0A383TUU0"/>
<dbReference type="RefSeq" id="WP_119058982.1">
    <property type="nucleotide sequence ID" value="NZ_UNSC01000001.1"/>
</dbReference>
<evidence type="ECO:0000313" key="11">
    <source>
        <dbReference type="Proteomes" id="UP000262142"/>
    </source>
</evidence>
<sequence length="803" mass="91005">MKTNNIQNPFLEESSFERTAKLRESIAAYIRRWPIFLISILFFLFVAWLYTRYLTPVYESKIKVLIKDSSKELGANMLLSNSGAQRAMFSSLNDEVEIIKSYQLVQKVVNNLDLSNTYIKRGKVIDVEVYKNELPILLKNFTPDSLIRTTSMEIEYNLPKIKITSGDVTIDTELNQAFKINKQSFSFYNNPHNNHSTVGSFTVISAPSNSLINRLKNGISIDSEYYSNVITISLDGANTNKTEAILAELVRVYNQDAKKDKSLEFEKTEEFIEERIAILNRELSGVEGEKETFQQSNDIANLPSEIVGSIEKKDQLESQLLQLDTQLSLANTYKSYVNNQSLSEVLPSDISNSGGNTNSAVSTYNQLVMERNNLIANGATSNHPIVKNLEASISSAKQNILTNISKHQEVLRSTRRDLTSQLTSASGFKRQAPTFERIARDIDRQQQIKESLYLLLLEKREEAAISKAITEDKIKIINPPSSTGPVSPIKSRYYFGALALGLLLPLAGIYIKELLKNKIETRDDLEELINGKPIVGEIPRINTKQDKYVAVRGDLSSLSEAFRIMRTNLEFVISKIQRDTSKAVVILVTSSIKGEGKTFISMNYAHTLGQLEGKKTIIIGSDIRNPQLHKFESLEKNIPGLTDYLYHENDDVEQYIHTSKADNKIDILFSGRIPPNPTEMLMSLRFENLIKELQEKYDYIVIDSAPLVLVSDTYHISNLADVTLYVTRSEYTPKNVLRVPLEAEEKNRLNHLTFVLNDISTAHSGYAYGYKYNYGYGYGYGLKNRKRPFHERLLSSFGINLKK</sequence>
<evidence type="ECO:0000259" key="9">
    <source>
        <dbReference type="Pfam" id="PF02706"/>
    </source>
</evidence>
<reference evidence="10 11" key="1">
    <citation type="submission" date="2018-09" db="EMBL/GenBank/DDBJ databases">
        <authorList>
            <consortium name="Pathogen Informatics"/>
        </authorList>
    </citation>
    <scope>NUCLEOTIDE SEQUENCE [LARGE SCALE GENOMIC DNA]</scope>
    <source>
        <strain evidence="10 11">OH-22767</strain>
    </source>
</reference>
<dbReference type="Gene3D" id="3.40.50.300">
    <property type="entry name" value="P-loop containing nucleotide triphosphate hydrolases"/>
    <property type="match status" value="1"/>
</dbReference>
<evidence type="ECO:0000256" key="7">
    <source>
        <dbReference type="ARBA" id="ARBA00023136"/>
    </source>
</evidence>
<evidence type="ECO:0000256" key="1">
    <source>
        <dbReference type="ARBA" id="ARBA00004651"/>
    </source>
</evidence>
<dbReference type="NCBIfam" id="TIGR01007">
    <property type="entry name" value="eps_fam"/>
    <property type="match status" value="1"/>
</dbReference>
<evidence type="ECO:0000256" key="4">
    <source>
        <dbReference type="ARBA" id="ARBA00022741"/>
    </source>
</evidence>
<dbReference type="PANTHER" id="PTHR32309">
    <property type="entry name" value="TYROSINE-PROTEIN KINASE"/>
    <property type="match status" value="1"/>
</dbReference>
<dbReference type="SUPFAM" id="SSF52540">
    <property type="entry name" value="P-loop containing nucleoside triphosphate hydrolases"/>
    <property type="match status" value="1"/>
</dbReference>
<accession>A0A383TUU0</accession>
<evidence type="ECO:0000256" key="2">
    <source>
        <dbReference type="ARBA" id="ARBA00022475"/>
    </source>
</evidence>
<feature type="transmembrane region" description="Helical" evidence="8">
    <location>
        <begin position="33"/>
        <end position="51"/>
    </location>
</feature>
<dbReference type="EMBL" id="UNSC01000001">
    <property type="protein sequence ID" value="SZD71404.1"/>
    <property type="molecule type" value="Genomic_DNA"/>
</dbReference>
<dbReference type="EC" id="2.7.10.-" evidence="10"/>
<proteinExistence type="predicted"/>
<keyword evidence="4" id="KW-0547">Nucleotide-binding</keyword>
<dbReference type="InterPro" id="IPR005702">
    <property type="entry name" value="Wzc-like_C"/>
</dbReference>
<keyword evidence="2" id="KW-1003">Cell membrane</keyword>
<keyword evidence="5" id="KW-0067">ATP-binding</keyword>
<evidence type="ECO:0000313" key="10">
    <source>
        <dbReference type="EMBL" id="SZD71404.1"/>
    </source>
</evidence>
<evidence type="ECO:0000256" key="6">
    <source>
        <dbReference type="ARBA" id="ARBA00022989"/>
    </source>
</evidence>
<organism evidence="10 11">
    <name type="scientific">Candidatus Ornithobacterium hominis</name>
    <dbReference type="NCBI Taxonomy" id="2497989"/>
    <lineage>
        <taxon>Bacteria</taxon>
        <taxon>Pseudomonadati</taxon>
        <taxon>Bacteroidota</taxon>
        <taxon>Flavobacteriia</taxon>
        <taxon>Flavobacteriales</taxon>
        <taxon>Weeksellaceae</taxon>
        <taxon>Ornithobacterium</taxon>
    </lineage>
</organism>
<gene>
    <name evidence="10" type="primary">wzc</name>
    <name evidence="10" type="ORF">SAMEA104719789_00503</name>
</gene>
<feature type="domain" description="Polysaccharide chain length determinant N-terminal" evidence="9">
    <location>
        <begin position="29"/>
        <end position="112"/>
    </location>
</feature>
<name>A0A383TUU0_9FLAO</name>
<comment type="subcellular location">
    <subcellularLocation>
        <location evidence="1">Cell membrane</location>
        <topology evidence="1">Multi-pass membrane protein</topology>
    </subcellularLocation>
</comment>
<evidence type="ECO:0000256" key="5">
    <source>
        <dbReference type="ARBA" id="ARBA00022840"/>
    </source>
</evidence>
<dbReference type="CDD" id="cd05387">
    <property type="entry name" value="BY-kinase"/>
    <property type="match status" value="1"/>
</dbReference>
<dbReference type="PANTHER" id="PTHR32309:SF13">
    <property type="entry name" value="FERRIC ENTEROBACTIN TRANSPORT PROTEIN FEPE"/>
    <property type="match status" value="1"/>
</dbReference>
<dbReference type="OrthoDB" id="9794577at2"/>
<dbReference type="GO" id="GO:0004713">
    <property type="term" value="F:protein tyrosine kinase activity"/>
    <property type="evidence" value="ECO:0007669"/>
    <property type="project" value="TreeGrafter"/>
</dbReference>
<evidence type="ECO:0000256" key="8">
    <source>
        <dbReference type="SAM" id="Phobius"/>
    </source>
</evidence>
<dbReference type="InterPro" id="IPR003856">
    <property type="entry name" value="LPS_length_determ_N"/>
</dbReference>
<dbReference type="InterPro" id="IPR027417">
    <property type="entry name" value="P-loop_NTPase"/>
</dbReference>
<dbReference type="Pfam" id="PF02706">
    <property type="entry name" value="Wzz"/>
    <property type="match status" value="1"/>
</dbReference>
<dbReference type="InterPro" id="IPR050445">
    <property type="entry name" value="Bact_polysacc_biosynth/exp"/>
</dbReference>
<keyword evidence="10" id="KW-0418">Kinase</keyword>
<dbReference type="Proteomes" id="UP000262142">
    <property type="component" value="Unassembled WGS sequence"/>
</dbReference>
<keyword evidence="3 8" id="KW-0812">Transmembrane</keyword>
<protein>
    <submittedName>
        <fullName evidence="10">Tyrosine-protein kinase wzc</fullName>
        <ecNumber evidence="10">2.7.10.-</ecNumber>
    </submittedName>
</protein>
<keyword evidence="7 8" id="KW-0472">Membrane</keyword>
<keyword evidence="11" id="KW-1185">Reference proteome</keyword>
<dbReference type="GO" id="GO:0005886">
    <property type="term" value="C:plasma membrane"/>
    <property type="evidence" value="ECO:0007669"/>
    <property type="project" value="UniProtKB-SubCell"/>
</dbReference>
<dbReference type="GO" id="GO:0005524">
    <property type="term" value="F:ATP binding"/>
    <property type="evidence" value="ECO:0007669"/>
    <property type="project" value="UniProtKB-KW"/>
</dbReference>
<keyword evidence="10" id="KW-0808">Transferase</keyword>
<keyword evidence="6 8" id="KW-1133">Transmembrane helix</keyword>
<evidence type="ECO:0000256" key="3">
    <source>
        <dbReference type="ARBA" id="ARBA00022692"/>
    </source>
</evidence>